<evidence type="ECO:0000256" key="3">
    <source>
        <dbReference type="ARBA" id="ARBA00022980"/>
    </source>
</evidence>
<comment type="subunit">
    <text evidence="5">Part of the 50S ribosomal subunit; part of the 5S rRNA/L5/L18/L25 subcomplex. Contacts the 5S rRNA. Binds to the 5S rRNA independently of L5 and L18.</text>
</comment>
<keyword evidence="4 5" id="KW-0687">Ribonucleoprotein</keyword>
<dbReference type="NCBIfam" id="NF004133">
    <property type="entry name" value="PRK05618.2-4"/>
    <property type="match status" value="1"/>
</dbReference>
<feature type="domain" description="Large ribosomal subunit protein bL25 L25" evidence="7">
    <location>
        <begin position="5"/>
        <end position="91"/>
    </location>
</feature>
<dbReference type="InterPro" id="IPR037121">
    <property type="entry name" value="Ribosomal_bL25_C"/>
</dbReference>
<dbReference type="InterPro" id="IPR020056">
    <property type="entry name" value="Rbsml_bL25/Gln-tRNA_synth_N"/>
</dbReference>
<dbReference type="InterPro" id="IPR011035">
    <property type="entry name" value="Ribosomal_bL25/Gln-tRNA_synth"/>
</dbReference>
<evidence type="ECO:0000313" key="10">
    <source>
        <dbReference type="Proteomes" id="UP000287910"/>
    </source>
</evidence>
<comment type="function">
    <text evidence="5">This is one of the proteins that binds to the 5S RNA in the ribosome where it forms part of the central protuberance.</text>
</comment>
<evidence type="ECO:0000259" key="8">
    <source>
        <dbReference type="Pfam" id="PF14693"/>
    </source>
</evidence>
<dbReference type="AlphaFoldDB" id="A0A3S0R4X3"/>
<comment type="similarity">
    <text evidence="5">Belongs to the bacterial ribosomal protein bL25 family. CTC subfamily.</text>
</comment>
<dbReference type="InterPro" id="IPR020930">
    <property type="entry name" value="Ribosomal_uL5_bac-type"/>
</dbReference>
<evidence type="ECO:0000256" key="5">
    <source>
        <dbReference type="HAMAP-Rule" id="MF_01334"/>
    </source>
</evidence>
<proteinExistence type="inferred from homology"/>
<evidence type="ECO:0000256" key="1">
    <source>
        <dbReference type="ARBA" id="ARBA00022730"/>
    </source>
</evidence>
<dbReference type="SUPFAM" id="SSF50715">
    <property type="entry name" value="Ribosomal protein L25-like"/>
    <property type="match status" value="1"/>
</dbReference>
<dbReference type="GO" id="GO:0006412">
    <property type="term" value="P:translation"/>
    <property type="evidence" value="ECO:0007669"/>
    <property type="project" value="UniProtKB-UniRule"/>
</dbReference>
<sequence>MDIVLQAKRRTKGARSTLTKLRKEGQLPAVIYGYNVEAVPVYLDYKETAKAVQKFGRTSVFKIDIEGKQVNAVLNEVQRCAMKGLVKHVDFLSINMAEELEVAVPVSIIGEAVGVREGGVLTQPIREITIKVKPSDIPESIEVDVSNLAMNESLSILDIRGSIAYTVVNADEDVLATVTPPVVINDDTAGQGDTENQDIKASGAPESEN</sequence>
<dbReference type="EMBL" id="RYYR01000027">
    <property type="protein sequence ID" value="RUL49145.1"/>
    <property type="molecule type" value="Genomic_DNA"/>
</dbReference>
<dbReference type="PANTHER" id="PTHR33284:SF1">
    <property type="entry name" value="RIBOSOMAL PROTEIN L25_GLN-TRNA SYNTHETASE, ANTI-CODON-BINDING DOMAIN-CONTAINING PROTEIN"/>
    <property type="match status" value="1"/>
</dbReference>
<dbReference type="HAMAP" id="MF_01334">
    <property type="entry name" value="Ribosomal_bL25_CTC"/>
    <property type="match status" value="1"/>
</dbReference>
<keyword evidence="3 5" id="KW-0689">Ribosomal protein</keyword>
<feature type="domain" description="Large ribosomal subunit protein bL25 beta" evidence="8">
    <location>
        <begin position="100"/>
        <end position="181"/>
    </location>
</feature>
<dbReference type="Proteomes" id="UP000287910">
    <property type="component" value="Unassembled WGS sequence"/>
</dbReference>
<evidence type="ECO:0000256" key="4">
    <source>
        <dbReference type="ARBA" id="ARBA00023274"/>
    </source>
</evidence>
<dbReference type="Gene3D" id="2.170.120.20">
    <property type="entry name" value="Ribosomal protein L25, beta domain"/>
    <property type="match status" value="1"/>
</dbReference>
<dbReference type="Gene3D" id="2.40.240.10">
    <property type="entry name" value="Ribosomal Protein L25, Chain P"/>
    <property type="match status" value="1"/>
</dbReference>
<evidence type="ECO:0000256" key="2">
    <source>
        <dbReference type="ARBA" id="ARBA00022884"/>
    </source>
</evidence>
<evidence type="ECO:0000259" key="7">
    <source>
        <dbReference type="Pfam" id="PF01386"/>
    </source>
</evidence>
<dbReference type="GO" id="GO:0022625">
    <property type="term" value="C:cytosolic large ribosomal subunit"/>
    <property type="evidence" value="ECO:0007669"/>
    <property type="project" value="TreeGrafter"/>
</dbReference>
<organism evidence="9 10">
    <name type="scientific">Lysinibacillus antri</name>
    <dbReference type="NCBI Taxonomy" id="2498145"/>
    <lineage>
        <taxon>Bacteria</taxon>
        <taxon>Bacillati</taxon>
        <taxon>Bacillota</taxon>
        <taxon>Bacilli</taxon>
        <taxon>Bacillales</taxon>
        <taxon>Bacillaceae</taxon>
        <taxon>Lysinibacillus</taxon>
    </lineage>
</organism>
<dbReference type="CDD" id="cd00495">
    <property type="entry name" value="Ribosomal_L25_TL5_CTC"/>
    <property type="match status" value="1"/>
</dbReference>
<dbReference type="InterPro" id="IPR029751">
    <property type="entry name" value="Ribosomal_L25_dom"/>
</dbReference>
<dbReference type="Pfam" id="PF14693">
    <property type="entry name" value="Ribosomal_TL5_C"/>
    <property type="match status" value="1"/>
</dbReference>
<reference evidence="9 10" key="1">
    <citation type="submission" date="2018-12" db="EMBL/GenBank/DDBJ databases">
        <title>Lysinibacillus antri sp. nov., isolated from a cave soil.</title>
        <authorList>
            <person name="Narsing Rao M.P."/>
            <person name="Zhang H."/>
            <person name="Dong Z.-Y."/>
            <person name="Niu X.-K."/>
            <person name="Zhang K."/>
            <person name="Fang B.-Z."/>
            <person name="Kang Y.-Q."/>
            <person name="Xiao M."/>
            <person name="Li W.-J."/>
        </authorList>
    </citation>
    <scope>NUCLEOTIDE SEQUENCE [LARGE SCALE GENOMIC DNA]</scope>
    <source>
        <strain evidence="9 10">SYSU K30002</strain>
    </source>
</reference>
<dbReference type="NCBIfam" id="TIGR00731">
    <property type="entry name" value="bL25_bact_ctc"/>
    <property type="match status" value="1"/>
</dbReference>
<dbReference type="RefSeq" id="WP_126660146.1">
    <property type="nucleotide sequence ID" value="NZ_RYYR01000027.1"/>
</dbReference>
<keyword evidence="10" id="KW-1185">Reference proteome</keyword>
<accession>A0A3S0R4X3</accession>
<keyword evidence="2 5" id="KW-0694">RNA-binding</keyword>
<keyword evidence="1 5" id="KW-0699">rRNA-binding</keyword>
<comment type="caution">
    <text evidence="9">The sequence shown here is derived from an EMBL/GenBank/DDBJ whole genome shotgun (WGS) entry which is preliminary data.</text>
</comment>
<dbReference type="PANTHER" id="PTHR33284">
    <property type="entry name" value="RIBOSOMAL PROTEIN L25/GLN-TRNA SYNTHETASE, ANTI-CODON-BINDING DOMAIN-CONTAINING PROTEIN"/>
    <property type="match status" value="1"/>
</dbReference>
<evidence type="ECO:0000313" key="9">
    <source>
        <dbReference type="EMBL" id="RUL49145.1"/>
    </source>
</evidence>
<dbReference type="InterPro" id="IPR001021">
    <property type="entry name" value="Ribosomal_bL25_long"/>
</dbReference>
<evidence type="ECO:0000256" key="6">
    <source>
        <dbReference type="SAM" id="MobiDB-lite"/>
    </source>
</evidence>
<feature type="region of interest" description="Disordered" evidence="6">
    <location>
        <begin position="184"/>
        <end position="209"/>
    </location>
</feature>
<dbReference type="GO" id="GO:0008097">
    <property type="term" value="F:5S rRNA binding"/>
    <property type="evidence" value="ECO:0007669"/>
    <property type="project" value="InterPro"/>
</dbReference>
<dbReference type="Pfam" id="PF01386">
    <property type="entry name" value="Ribosomal_L25p"/>
    <property type="match status" value="1"/>
</dbReference>
<name>A0A3S0R4X3_9BACI</name>
<gene>
    <name evidence="5" type="primary">rplY</name>
    <name evidence="5" type="synonym">ctc</name>
    <name evidence="9" type="ORF">EK386_15780</name>
</gene>
<protein>
    <recommendedName>
        <fullName evidence="5">Large ribosomal subunit protein bL25</fullName>
    </recommendedName>
    <alternativeName>
        <fullName evidence="5">General stress protein CTC</fullName>
    </alternativeName>
</protein>
<dbReference type="InterPro" id="IPR020057">
    <property type="entry name" value="Ribosomal_bL25_b-dom"/>
</dbReference>
<dbReference type="GO" id="GO:0003735">
    <property type="term" value="F:structural constituent of ribosome"/>
    <property type="evidence" value="ECO:0007669"/>
    <property type="project" value="InterPro"/>
</dbReference>